<sequence>MKKQLCHAVFSLALGACTLQATAAGCDFTVPEGWNAAGVRWEGECRDGRADGPGVLKAYESGKVVRFFFGTLKAGEPAIGVIDSEEGYRAGRFTQGRLVSNEDRNTLIRAFDSASKAAQAVAGRFGKTGNKASASFYEGKARALREQMD</sequence>
<keyword evidence="1" id="KW-0732">Signal</keyword>
<dbReference type="RefSeq" id="WP_345925297.1">
    <property type="nucleotide sequence ID" value="NZ_JBDIVF010000002.1"/>
</dbReference>
<protein>
    <recommendedName>
        <fullName evidence="4">Lipoprotein</fullName>
    </recommendedName>
</protein>
<feature type="signal peptide" evidence="1">
    <location>
        <begin position="1"/>
        <end position="23"/>
    </location>
</feature>
<evidence type="ECO:0000313" key="2">
    <source>
        <dbReference type="EMBL" id="MET1489540.1"/>
    </source>
</evidence>
<dbReference type="PROSITE" id="PS51257">
    <property type="entry name" value="PROKAR_LIPOPROTEIN"/>
    <property type="match status" value="1"/>
</dbReference>
<organism evidence="2 3">
    <name type="scientific">Uliginosibacterium paludis</name>
    <dbReference type="NCBI Taxonomy" id="1615952"/>
    <lineage>
        <taxon>Bacteria</taxon>
        <taxon>Pseudomonadati</taxon>
        <taxon>Pseudomonadota</taxon>
        <taxon>Betaproteobacteria</taxon>
        <taxon>Rhodocyclales</taxon>
        <taxon>Zoogloeaceae</taxon>
        <taxon>Uliginosibacterium</taxon>
    </lineage>
</organism>
<dbReference type="Proteomes" id="UP001548590">
    <property type="component" value="Unassembled WGS sequence"/>
</dbReference>
<evidence type="ECO:0000313" key="3">
    <source>
        <dbReference type="Proteomes" id="UP001548590"/>
    </source>
</evidence>
<dbReference type="EMBL" id="JBEWLZ010000003">
    <property type="protein sequence ID" value="MET1489540.1"/>
    <property type="molecule type" value="Genomic_DNA"/>
</dbReference>
<reference evidence="2 3" key="1">
    <citation type="submission" date="2024-07" db="EMBL/GenBank/DDBJ databases">
        <title>Uliginosibacterium paludis KCTC:42655.</title>
        <authorList>
            <person name="Kim M.K."/>
        </authorList>
    </citation>
    <scope>NUCLEOTIDE SEQUENCE [LARGE SCALE GENOMIC DNA]</scope>
    <source>
        <strain evidence="2 3">KCTC 42655</strain>
    </source>
</reference>
<feature type="chain" id="PRO_5047222413" description="Lipoprotein" evidence="1">
    <location>
        <begin position="24"/>
        <end position="149"/>
    </location>
</feature>
<accession>A0ABV2CNS2</accession>
<keyword evidence="3" id="KW-1185">Reference proteome</keyword>
<evidence type="ECO:0008006" key="4">
    <source>
        <dbReference type="Google" id="ProtNLM"/>
    </source>
</evidence>
<proteinExistence type="predicted"/>
<evidence type="ECO:0000256" key="1">
    <source>
        <dbReference type="SAM" id="SignalP"/>
    </source>
</evidence>
<gene>
    <name evidence="2" type="ORF">ABVT11_06850</name>
</gene>
<name>A0ABV2CNS2_9RHOO</name>
<comment type="caution">
    <text evidence="2">The sequence shown here is derived from an EMBL/GenBank/DDBJ whole genome shotgun (WGS) entry which is preliminary data.</text>
</comment>